<dbReference type="PANTHER" id="PTHR30344:SF1">
    <property type="entry name" value="6-PHOSPHOGLUCONOLACTONASE"/>
    <property type="match status" value="1"/>
</dbReference>
<evidence type="ECO:0000313" key="4">
    <source>
        <dbReference type="Proteomes" id="UP001197247"/>
    </source>
</evidence>
<dbReference type="PANTHER" id="PTHR30344">
    <property type="entry name" value="6-PHOSPHOGLUCONOLACTONASE-RELATED"/>
    <property type="match status" value="1"/>
</dbReference>
<keyword evidence="4" id="KW-1185">Reference proteome</keyword>
<dbReference type="InterPro" id="IPR050282">
    <property type="entry name" value="Cycloisomerase_2"/>
</dbReference>
<accession>A0ABS5TPL1</accession>
<proteinExistence type="inferred from homology"/>
<dbReference type="InterPro" id="IPR019405">
    <property type="entry name" value="Lactonase_7-beta_prop"/>
</dbReference>
<evidence type="ECO:0000256" key="1">
    <source>
        <dbReference type="ARBA" id="ARBA00005564"/>
    </source>
</evidence>
<dbReference type="InterPro" id="IPR015943">
    <property type="entry name" value="WD40/YVTN_repeat-like_dom_sf"/>
</dbReference>
<organism evidence="3 4">
    <name type="scientific">Kineosporia corallincola</name>
    <dbReference type="NCBI Taxonomy" id="2835133"/>
    <lineage>
        <taxon>Bacteria</taxon>
        <taxon>Bacillati</taxon>
        <taxon>Actinomycetota</taxon>
        <taxon>Actinomycetes</taxon>
        <taxon>Kineosporiales</taxon>
        <taxon>Kineosporiaceae</taxon>
        <taxon>Kineosporia</taxon>
    </lineage>
</organism>
<dbReference type="SUPFAM" id="SSF50974">
    <property type="entry name" value="Nitrous oxide reductase, N-terminal domain"/>
    <property type="match status" value="1"/>
</dbReference>
<dbReference type="Pfam" id="PF10282">
    <property type="entry name" value="Lactonase"/>
    <property type="match status" value="1"/>
</dbReference>
<reference evidence="3 4" key="1">
    <citation type="submission" date="2021-05" db="EMBL/GenBank/DDBJ databases">
        <title>Kineosporia and Streptomyces sp. nov. two new marine actinobacteria isolated from Coral.</title>
        <authorList>
            <person name="Buangrab K."/>
            <person name="Sutthacheep M."/>
            <person name="Yeemin T."/>
            <person name="Harunari E."/>
            <person name="Igarashi Y."/>
            <person name="Kanchanasin P."/>
            <person name="Tanasupawat S."/>
            <person name="Phongsopitanun W."/>
        </authorList>
    </citation>
    <scope>NUCLEOTIDE SEQUENCE [LARGE SCALE GENOMIC DNA]</scope>
    <source>
        <strain evidence="3 4">J2-2</strain>
    </source>
</reference>
<dbReference type="InterPro" id="IPR011045">
    <property type="entry name" value="N2O_reductase_N"/>
</dbReference>
<dbReference type="Gene3D" id="2.130.10.10">
    <property type="entry name" value="YVTN repeat-like/Quinoprotein amine dehydrogenase"/>
    <property type="match status" value="1"/>
</dbReference>
<feature type="region of interest" description="Disordered" evidence="2">
    <location>
        <begin position="259"/>
        <end position="279"/>
    </location>
</feature>
<comment type="similarity">
    <text evidence="1">Belongs to the cycloisomerase 2 family.</text>
</comment>
<dbReference type="EMBL" id="JAHBAY010000010">
    <property type="protein sequence ID" value="MBT0771988.1"/>
    <property type="molecule type" value="Genomic_DNA"/>
</dbReference>
<protein>
    <submittedName>
        <fullName evidence="3">Lactonase family protein</fullName>
    </submittedName>
</protein>
<gene>
    <name evidence="3" type="ORF">KIH74_23805</name>
</gene>
<evidence type="ECO:0000256" key="2">
    <source>
        <dbReference type="SAM" id="MobiDB-lite"/>
    </source>
</evidence>
<dbReference type="RefSeq" id="WP_214158347.1">
    <property type="nucleotide sequence ID" value="NZ_JAHBAY010000010.1"/>
</dbReference>
<sequence>MSDARSPFPPGQHHDLFLGTYTERLPHVDGQAPGIMRAGYAGHGKLGETTLATVFRNPSWVAAFEGVLYAVSETRADGGEGDVSAYRIDPDSHTLVLLGMQPSGGADPAHLAVSPDGRYLAVANYSGGSVALFALDGQTGRIGERLDVVVHEPRHDGAGPDPARQEAPHPHMVAWDPHTHDLYVPDLGLDAVLVYRVTDGRLAPAGRIACAPGSGPRHLAFHPAGDVLFLVGELSTTLTVLGRARSGFAELASVPLLPAPSGDASTGTTGDGGRPSTGAAVRVSSGGDLVFASVRGHDSVSVFRYGTDGALQPLTVVPSHGLTPRDIALTPDERHLLVANQDSHSVTVFSVDGSAPGDNVLSYLGEHWAPSPVCLAWA</sequence>
<name>A0ABS5TPL1_9ACTN</name>
<comment type="caution">
    <text evidence="3">The sequence shown here is derived from an EMBL/GenBank/DDBJ whole genome shotgun (WGS) entry which is preliminary data.</text>
</comment>
<dbReference type="Proteomes" id="UP001197247">
    <property type="component" value="Unassembled WGS sequence"/>
</dbReference>
<evidence type="ECO:0000313" key="3">
    <source>
        <dbReference type="EMBL" id="MBT0771988.1"/>
    </source>
</evidence>